<dbReference type="EMBL" id="JALJAT010000003">
    <property type="protein sequence ID" value="KAK4471529.1"/>
    <property type="molecule type" value="Genomic_DNA"/>
</dbReference>
<dbReference type="AlphaFoldDB" id="A0AAE1ZDL5"/>
<evidence type="ECO:0000313" key="1">
    <source>
        <dbReference type="EMBL" id="KAK4471529.1"/>
    </source>
</evidence>
<protein>
    <submittedName>
        <fullName evidence="1">Uncharacterized protein</fullName>
    </submittedName>
</protein>
<accession>A0AAE1ZDL5</accession>
<gene>
    <name evidence="1" type="ORF">MN116_004949</name>
</gene>
<sequence>MPFCDETKFKKLMVLKNTSNKTEKLTDSLNKTKQQVVSKFVSKIKNLVVEHNSLISPDASYLSTDISLLVTVDFICSELEKSYKKLKFNLKKKVHSSRHNERKFQI</sequence>
<reference evidence="1" key="2">
    <citation type="journal article" date="2023" name="Infect Dis Poverty">
        <title>Chromosome-scale genome of the human blood fluke Schistosoma mekongi and its implications for public health.</title>
        <authorList>
            <person name="Zhou M."/>
            <person name="Xu L."/>
            <person name="Xu D."/>
            <person name="Chen W."/>
            <person name="Khan J."/>
            <person name="Hu Y."/>
            <person name="Huang H."/>
            <person name="Wei H."/>
            <person name="Zhang Y."/>
            <person name="Chusongsang P."/>
            <person name="Tanasarnprasert K."/>
            <person name="Hu X."/>
            <person name="Limpanont Y."/>
            <person name="Lv Z."/>
        </authorList>
    </citation>
    <scope>NUCLEOTIDE SEQUENCE</scope>
    <source>
        <strain evidence="1">LV_2022a</strain>
    </source>
</reference>
<evidence type="ECO:0000313" key="2">
    <source>
        <dbReference type="Proteomes" id="UP001292079"/>
    </source>
</evidence>
<comment type="caution">
    <text evidence="1">The sequence shown here is derived from an EMBL/GenBank/DDBJ whole genome shotgun (WGS) entry which is preliminary data.</text>
</comment>
<keyword evidence="2" id="KW-1185">Reference proteome</keyword>
<proteinExistence type="predicted"/>
<name>A0AAE1ZDL5_SCHME</name>
<dbReference type="Proteomes" id="UP001292079">
    <property type="component" value="Unassembled WGS sequence"/>
</dbReference>
<organism evidence="1 2">
    <name type="scientific">Schistosoma mekongi</name>
    <name type="common">Parasitic worm</name>
    <dbReference type="NCBI Taxonomy" id="38744"/>
    <lineage>
        <taxon>Eukaryota</taxon>
        <taxon>Metazoa</taxon>
        <taxon>Spiralia</taxon>
        <taxon>Lophotrochozoa</taxon>
        <taxon>Platyhelminthes</taxon>
        <taxon>Trematoda</taxon>
        <taxon>Digenea</taxon>
        <taxon>Strigeidida</taxon>
        <taxon>Schistosomatoidea</taxon>
        <taxon>Schistosomatidae</taxon>
        <taxon>Schistosoma</taxon>
    </lineage>
</organism>
<reference evidence="1" key="1">
    <citation type="submission" date="2022-04" db="EMBL/GenBank/DDBJ databases">
        <authorList>
            <person name="Xu L."/>
            <person name="Lv Z."/>
        </authorList>
    </citation>
    <scope>NUCLEOTIDE SEQUENCE</scope>
    <source>
        <strain evidence="1">LV_2022a</strain>
    </source>
</reference>